<protein>
    <submittedName>
        <fullName evidence="3">Restriction endonuclease subunit R</fullName>
    </submittedName>
</protein>
<dbReference type="InterPro" id="IPR027417">
    <property type="entry name" value="P-loop_NTPase"/>
</dbReference>
<dbReference type="InterPro" id="IPR014001">
    <property type="entry name" value="Helicase_ATP-bd"/>
</dbReference>
<accession>A0A2U2MXK9</accession>
<dbReference type="InterPro" id="IPR054347">
    <property type="entry name" value="TOTE_primase"/>
</dbReference>
<keyword evidence="4" id="KW-1185">Reference proteome</keyword>
<dbReference type="AlphaFoldDB" id="A0A2U2MXK9"/>
<dbReference type="Pfam" id="PF22548">
    <property type="entry name" value="AEP-TOTE"/>
    <property type="match status" value="1"/>
</dbReference>
<dbReference type="RefSeq" id="WP_109679768.1">
    <property type="nucleotide sequence ID" value="NZ_CP086615.1"/>
</dbReference>
<evidence type="ECO:0000256" key="1">
    <source>
        <dbReference type="SAM" id="MobiDB-lite"/>
    </source>
</evidence>
<dbReference type="PANTHER" id="PTHR47396:SF1">
    <property type="entry name" value="ATP-DEPENDENT HELICASE IRC3-RELATED"/>
    <property type="match status" value="1"/>
</dbReference>
<name>A0A2U2MXK9_9GAMM</name>
<dbReference type="GO" id="GO:0004519">
    <property type="term" value="F:endonuclease activity"/>
    <property type="evidence" value="ECO:0007669"/>
    <property type="project" value="UniProtKB-KW"/>
</dbReference>
<dbReference type="OrthoDB" id="9804086at2"/>
<dbReference type="GO" id="GO:0003677">
    <property type="term" value="F:DNA binding"/>
    <property type="evidence" value="ECO:0007669"/>
    <property type="project" value="InterPro"/>
</dbReference>
<proteinExistence type="predicted"/>
<comment type="caution">
    <text evidence="3">The sequence shown here is derived from an EMBL/GenBank/DDBJ whole genome shotgun (WGS) entry which is preliminary data.</text>
</comment>
<dbReference type="PROSITE" id="PS51192">
    <property type="entry name" value="HELICASE_ATP_BIND_1"/>
    <property type="match status" value="1"/>
</dbReference>
<organism evidence="3 4">
    <name type="scientific">Sediminicurvatus halobius</name>
    <dbReference type="NCBI Taxonomy" id="2182432"/>
    <lineage>
        <taxon>Bacteria</taxon>
        <taxon>Pseudomonadati</taxon>
        <taxon>Pseudomonadota</taxon>
        <taxon>Gammaproteobacteria</taxon>
        <taxon>Chromatiales</taxon>
        <taxon>Ectothiorhodospiraceae</taxon>
        <taxon>Sediminicurvatus</taxon>
    </lineage>
</organism>
<dbReference type="Gene3D" id="3.40.50.300">
    <property type="entry name" value="P-loop containing nucleotide triphosphate hydrolases"/>
    <property type="match status" value="2"/>
</dbReference>
<dbReference type="SMART" id="SM00487">
    <property type="entry name" value="DEXDc"/>
    <property type="match status" value="1"/>
</dbReference>
<sequence>MTDDDDKPEAIRATIAREEERLAALDAERERAREELRRLRLRLAESSANGASASQESAEAAADGPETPAAKLALFRALFRGRQDVYPLRFVSRRTGKAGYSPGCSNKFVPGICGLPKIKCGECPNQAFVPVDDQALLAHLQGRQVMGVYPLLADDTCCFLAVDFDKQSWQEDVIAFRDTCRAAGVPCAVERSQSGDGAHAWFFFERPVPASLARQLGCHLLTLTMSTRRDIALESYDRLFPNQDTRPRGGFGNLIALPLQRRARDQGNTVFLDEHLAPYPDQWRYLASIPRIAPARVEALATEAARKHQVLGVPSGEGGEPREAPWRLPPSGSVKPALDPALLPDTVHAVLAQKLFVRTEGLPSPLISRIRRLAAFQNPEFYSKQRMRLSTALTPRVIARDESHGAYLAIPRGCLTELRTLLGEQHVELVVEDERTSGASVQHAFRGELTAPQRDAADAMLGEEMGVVVAPPGFGKTVLGAFLAAKRGCSTLVLVHRKPLMEQWVARLALFLGIAEKEVGRIGGGRQRATGRLDVAMIQSLVRKGEVSDLVAGYGQVIVDECHHLPAFSFERVLAEVKARYVVGLTATPTRRDGHHPILTMQLGPPRFIADARTQAAQRAFRHRLIVRRTRFTLPDPVQDRPIQQIYGALAESEDRNAQVVDDILSALEAGRSPLVLTERRDHLIRLAERLRGFVRHLVTFHGGMGVRQRRETRDRLAAIAEDEERLILATGRYVGEGFDDRRLDTLFLAMPIAWKGTVTQYAGRLHRLNGGKREVRIYDYVDVEVPMLARMFDKRLAAYRALGYERDEDAGSDQQLPLEPEPNE</sequence>
<dbReference type="PANTHER" id="PTHR47396">
    <property type="entry name" value="TYPE I RESTRICTION ENZYME ECOKI R PROTEIN"/>
    <property type="match status" value="1"/>
</dbReference>
<keyword evidence="3" id="KW-0255">Endonuclease</keyword>
<gene>
    <name evidence="3" type="ORF">DEM34_15630</name>
</gene>
<feature type="compositionally biased region" description="Low complexity" evidence="1">
    <location>
        <begin position="46"/>
        <end position="62"/>
    </location>
</feature>
<dbReference type="EMBL" id="QFFI01000030">
    <property type="protein sequence ID" value="PWG61616.1"/>
    <property type="molecule type" value="Genomic_DNA"/>
</dbReference>
<reference evidence="3 4" key="1">
    <citation type="submission" date="2018-05" db="EMBL/GenBank/DDBJ databases">
        <title>Spiribacter halobius sp. nov., a moderately halophilic bacterium isolated from marine solar saltern.</title>
        <authorList>
            <person name="Zheng W.-S."/>
            <person name="Lu D.-C."/>
            <person name="Du Z.-J."/>
        </authorList>
    </citation>
    <scope>NUCLEOTIDE SEQUENCE [LARGE SCALE GENOMIC DNA]</scope>
    <source>
        <strain evidence="3 4">E85</strain>
    </source>
</reference>
<dbReference type="GO" id="GO:0016787">
    <property type="term" value="F:hydrolase activity"/>
    <property type="evidence" value="ECO:0007669"/>
    <property type="project" value="InterPro"/>
</dbReference>
<feature type="region of interest" description="Disordered" evidence="1">
    <location>
        <begin position="46"/>
        <end position="65"/>
    </location>
</feature>
<evidence type="ECO:0000313" key="4">
    <source>
        <dbReference type="Proteomes" id="UP000245474"/>
    </source>
</evidence>
<dbReference type="SUPFAM" id="SSF52540">
    <property type="entry name" value="P-loop containing nucleoside triphosphate hydrolases"/>
    <property type="match status" value="2"/>
</dbReference>
<feature type="domain" description="Helicase ATP-binding" evidence="2">
    <location>
        <begin position="457"/>
        <end position="607"/>
    </location>
</feature>
<keyword evidence="3" id="KW-0378">Hydrolase</keyword>
<dbReference type="GO" id="GO:0005829">
    <property type="term" value="C:cytosol"/>
    <property type="evidence" value="ECO:0007669"/>
    <property type="project" value="TreeGrafter"/>
</dbReference>
<evidence type="ECO:0000313" key="3">
    <source>
        <dbReference type="EMBL" id="PWG61616.1"/>
    </source>
</evidence>
<dbReference type="Proteomes" id="UP000245474">
    <property type="component" value="Unassembled WGS sequence"/>
</dbReference>
<keyword evidence="3" id="KW-0540">Nuclease</keyword>
<dbReference type="CDD" id="cd18785">
    <property type="entry name" value="SF2_C"/>
    <property type="match status" value="1"/>
</dbReference>
<evidence type="ECO:0000259" key="2">
    <source>
        <dbReference type="PROSITE" id="PS51192"/>
    </source>
</evidence>
<dbReference type="GO" id="GO:0005524">
    <property type="term" value="F:ATP binding"/>
    <property type="evidence" value="ECO:0007669"/>
    <property type="project" value="InterPro"/>
</dbReference>
<dbReference type="CDD" id="cd17926">
    <property type="entry name" value="DEXHc_RE"/>
    <property type="match status" value="1"/>
</dbReference>
<dbReference type="InterPro" id="IPR050742">
    <property type="entry name" value="Helicase_Restrict-Modif_Enz"/>
</dbReference>
<dbReference type="Pfam" id="PF04851">
    <property type="entry name" value="ResIII"/>
    <property type="match status" value="1"/>
</dbReference>
<dbReference type="InterPro" id="IPR006935">
    <property type="entry name" value="Helicase/UvrB_N"/>
</dbReference>
<feature type="region of interest" description="Disordered" evidence="1">
    <location>
        <begin position="310"/>
        <end position="331"/>
    </location>
</feature>